<dbReference type="SUPFAM" id="SSF53335">
    <property type="entry name" value="S-adenosyl-L-methionine-dependent methyltransferases"/>
    <property type="match status" value="1"/>
</dbReference>
<feature type="region of interest" description="Fe-S binding site B" evidence="10">
    <location>
        <begin position="243"/>
        <end position="257"/>
    </location>
</feature>
<keyword evidence="5 10" id="KW-0001">2Fe-2S</keyword>
<evidence type="ECO:0000259" key="12">
    <source>
        <dbReference type="Pfam" id="PF20922"/>
    </source>
</evidence>
<dbReference type="PANTHER" id="PTHR13273">
    <property type="entry name" value="ANAMORSIN"/>
    <property type="match status" value="1"/>
</dbReference>
<dbReference type="InterPro" id="IPR029063">
    <property type="entry name" value="SAM-dependent_MTases_sf"/>
</dbReference>
<dbReference type="PANTHER" id="PTHR13273:SF14">
    <property type="entry name" value="ANAMORSIN"/>
    <property type="match status" value="1"/>
</dbReference>
<reference evidence="13 14" key="1">
    <citation type="submission" date="2015-09" db="EMBL/GenBank/DDBJ databases">
        <title>Trachymyrmex zeteki WGS genome.</title>
        <authorList>
            <person name="Nygaard S."/>
            <person name="Hu H."/>
            <person name="Boomsma J."/>
            <person name="Zhang G."/>
        </authorList>
    </citation>
    <scope>NUCLEOTIDE SEQUENCE [LARGE SCALE GENOMIC DNA]</scope>
    <source>
        <strain evidence="13">Tzet28-1</strain>
        <tissue evidence="13">Whole body</tissue>
    </source>
</reference>
<feature type="binding site" evidence="10">
    <location>
        <position position="257"/>
    </location>
    <ligand>
        <name>[4Fe-4S] cluster</name>
        <dbReference type="ChEBI" id="CHEBI:49883"/>
    </ligand>
</feature>
<feature type="binding site" evidence="10">
    <location>
        <position position="223"/>
    </location>
    <ligand>
        <name>[2Fe-2S] cluster</name>
        <dbReference type="ChEBI" id="CHEBI:190135"/>
    </ligand>
</feature>
<proteinExistence type="inferred from homology"/>
<feature type="domain" description="Anamorsin C-terminal" evidence="11">
    <location>
        <begin position="238"/>
        <end position="272"/>
    </location>
</feature>
<dbReference type="InterPro" id="IPR007785">
    <property type="entry name" value="Anamorsin"/>
</dbReference>
<evidence type="ECO:0000256" key="10">
    <source>
        <dbReference type="HAMAP-Rule" id="MF_03115"/>
    </source>
</evidence>
<keyword evidence="8 10" id="KW-0411">Iron-sulfur</keyword>
<gene>
    <name evidence="13" type="ORF">ALC60_07244</name>
</gene>
<sequence>MSFVKKGNKVFFVSGNDVALNDMVNLIATIMQRIGDSGKLQTGSLLDIKKESHNASIFDIVIAIFKQPCTDEDFLIEALRILKPDGSLVIYEPLPADRKSDTILTYPERISRLKLSGFKVKDTERKTLERDPEGLYFLLKVYNSIKDVCKVSASKPPFEVGSSIPISFAKKQTNVWKLDDPVDEDLIDEDELLDESDLVKPAASSLKVCATTGKRKACKDCSCGLADELSGKAASESTVKSSCGNCYLGDAFRCASCPYLGMPAFKPGEKVLLPETQLTIDS</sequence>
<dbReference type="HAMAP" id="MF_03115">
    <property type="entry name" value="Anamorsin"/>
    <property type="match status" value="1"/>
</dbReference>
<feature type="binding site" evidence="10">
    <location>
        <position position="218"/>
    </location>
    <ligand>
        <name>[2Fe-2S] cluster</name>
        <dbReference type="ChEBI" id="CHEBI:190135"/>
    </ligand>
</feature>
<keyword evidence="4 10" id="KW-0963">Cytoplasm</keyword>
<dbReference type="AlphaFoldDB" id="A0A151X0H1"/>
<organism evidence="13 14">
    <name type="scientific">Mycetomoellerius zeteki</name>
    <dbReference type="NCBI Taxonomy" id="64791"/>
    <lineage>
        <taxon>Eukaryota</taxon>
        <taxon>Metazoa</taxon>
        <taxon>Ecdysozoa</taxon>
        <taxon>Arthropoda</taxon>
        <taxon>Hexapoda</taxon>
        <taxon>Insecta</taxon>
        <taxon>Pterygota</taxon>
        <taxon>Neoptera</taxon>
        <taxon>Endopterygota</taxon>
        <taxon>Hymenoptera</taxon>
        <taxon>Apocrita</taxon>
        <taxon>Aculeata</taxon>
        <taxon>Formicoidea</taxon>
        <taxon>Formicidae</taxon>
        <taxon>Myrmicinae</taxon>
        <taxon>Mycetomoellerius</taxon>
    </lineage>
</organism>
<dbReference type="GO" id="GO:0051539">
    <property type="term" value="F:4 iron, 4 sulfur cluster binding"/>
    <property type="evidence" value="ECO:0007669"/>
    <property type="project" value="UniProtKB-KW"/>
</dbReference>
<dbReference type="Pfam" id="PF05093">
    <property type="entry name" value="CIAPIN1"/>
    <property type="match status" value="1"/>
</dbReference>
<evidence type="ECO:0000256" key="7">
    <source>
        <dbReference type="ARBA" id="ARBA00023004"/>
    </source>
</evidence>
<keyword evidence="6 10" id="KW-0479">Metal-binding</keyword>
<dbReference type="GO" id="GO:0051537">
    <property type="term" value="F:2 iron, 2 sulfur cluster binding"/>
    <property type="evidence" value="ECO:0007669"/>
    <property type="project" value="UniProtKB-UniRule"/>
</dbReference>
<dbReference type="Pfam" id="PF20922">
    <property type="entry name" value="Anamorsin_N"/>
    <property type="match status" value="1"/>
</dbReference>
<evidence type="ECO:0000313" key="14">
    <source>
        <dbReference type="Proteomes" id="UP000075809"/>
    </source>
</evidence>
<dbReference type="KEGG" id="mzt:108724141"/>
<evidence type="ECO:0000256" key="9">
    <source>
        <dbReference type="ARBA" id="ARBA00023128"/>
    </source>
</evidence>
<keyword evidence="14" id="KW-1185">Reference proteome</keyword>
<evidence type="ECO:0000256" key="1">
    <source>
        <dbReference type="ARBA" id="ARBA00001966"/>
    </source>
</evidence>
<keyword evidence="7 10" id="KW-0408">Iron</keyword>
<feature type="binding site" evidence="10">
    <location>
        <position position="243"/>
    </location>
    <ligand>
        <name>[4Fe-4S] cluster</name>
        <dbReference type="ChEBI" id="CHEBI:49883"/>
    </ligand>
</feature>
<dbReference type="Proteomes" id="UP000075809">
    <property type="component" value="Unassembled WGS sequence"/>
</dbReference>
<evidence type="ECO:0000259" key="11">
    <source>
        <dbReference type="Pfam" id="PF05093"/>
    </source>
</evidence>
<dbReference type="GO" id="GO:0005758">
    <property type="term" value="C:mitochondrial intermembrane space"/>
    <property type="evidence" value="ECO:0007669"/>
    <property type="project" value="UniProtKB-SubCell"/>
</dbReference>
<comment type="similarity">
    <text evidence="2 10">Belongs to the anamorsin family.</text>
</comment>
<dbReference type="InterPro" id="IPR049011">
    <property type="entry name" value="Anamorsin_N_metazoan"/>
</dbReference>
<comment type="subcellular location">
    <subcellularLocation>
        <location evidence="10">Cytoplasm</location>
    </subcellularLocation>
    <subcellularLocation>
        <location evidence="10">Mitochondrion intermembrane space</location>
    </subcellularLocation>
</comment>
<comment type="cofactor">
    <cofactor evidence="10">
        <name>[2Fe-2S] cluster</name>
        <dbReference type="ChEBI" id="CHEBI:190135"/>
    </cofactor>
</comment>
<feature type="domain" description="Anamorsin N-terminal" evidence="12">
    <location>
        <begin position="7"/>
        <end position="163"/>
    </location>
</feature>
<evidence type="ECO:0000256" key="6">
    <source>
        <dbReference type="ARBA" id="ARBA00022723"/>
    </source>
</evidence>
<dbReference type="GO" id="GO:0016226">
    <property type="term" value="P:iron-sulfur cluster assembly"/>
    <property type="evidence" value="ECO:0007669"/>
    <property type="project" value="UniProtKB-UniRule"/>
</dbReference>
<dbReference type="OrthoDB" id="311633at2759"/>
<protein>
    <recommendedName>
        <fullName evidence="10">Anamorsin homolog</fullName>
    </recommendedName>
    <alternativeName>
        <fullName evidence="10">Fe-S cluster assembly protein DRE2 homolog</fullName>
    </alternativeName>
</protein>
<evidence type="ECO:0000256" key="3">
    <source>
        <dbReference type="ARBA" id="ARBA00022485"/>
    </source>
</evidence>
<evidence type="ECO:0000256" key="4">
    <source>
        <dbReference type="ARBA" id="ARBA00022490"/>
    </source>
</evidence>
<keyword evidence="3 10" id="KW-0004">4Fe-4S</keyword>
<comment type="cofactor">
    <cofactor evidence="1 10">
        <name>[4Fe-4S] cluster</name>
        <dbReference type="ChEBI" id="CHEBI:49883"/>
    </cofactor>
</comment>
<dbReference type="Gene3D" id="3.40.50.150">
    <property type="entry name" value="Vaccinia Virus protein VP39"/>
    <property type="match status" value="1"/>
</dbReference>
<name>A0A151X0H1_9HYME</name>
<feature type="short sequence motif" description="Cx2C motif 1" evidence="10">
    <location>
        <begin position="243"/>
        <end position="246"/>
    </location>
</feature>
<feature type="binding site" evidence="10">
    <location>
        <position position="221"/>
    </location>
    <ligand>
        <name>[2Fe-2S] cluster</name>
        <dbReference type="ChEBI" id="CHEBI:190135"/>
    </ligand>
</feature>
<comment type="domain">
    <text evidence="10">The twin Cx2C motifs are involved in the recognition by the mitochondrial MIA40-ERV1 disulfide relay system. The formation of 2 disulfide bonds in the Cx2C motifs through dithiol/disulfide exchange reactions effectively traps the protein in the mitochondrial intermembrane space.</text>
</comment>
<evidence type="ECO:0000256" key="5">
    <source>
        <dbReference type="ARBA" id="ARBA00022714"/>
    </source>
</evidence>
<dbReference type="GO" id="GO:0046872">
    <property type="term" value="F:metal ion binding"/>
    <property type="evidence" value="ECO:0007669"/>
    <property type="project" value="UniProtKB-KW"/>
</dbReference>
<feature type="binding site" evidence="10">
    <location>
        <position position="246"/>
    </location>
    <ligand>
        <name>[4Fe-4S] cluster</name>
        <dbReference type="ChEBI" id="CHEBI:49883"/>
    </ligand>
</feature>
<feature type="binding site" evidence="10">
    <location>
        <position position="254"/>
    </location>
    <ligand>
        <name>[4Fe-4S] cluster</name>
        <dbReference type="ChEBI" id="CHEBI:49883"/>
    </ligand>
</feature>
<dbReference type="InterPro" id="IPR046408">
    <property type="entry name" value="CIAPIN1"/>
</dbReference>
<accession>A0A151X0H1</accession>
<dbReference type="EMBL" id="KQ982614">
    <property type="protein sequence ID" value="KYQ53835.1"/>
    <property type="molecule type" value="Genomic_DNA"/>
</dbReference>
<evidence type="ECO:0000256" key="2">
    <source>
        <dbReference type="ARBA" id="ARBA00008169"/>
    </source>
</evidence>
<comment type="domain">
    <text evidence="10">The N-terminal domain has structural similarity with S-adenosyl-L-methionine-dependent methyltransferases, but does not bind S-adenosyl-L-methionine. It is required for correct assembly of the 2 Fe-S clusters.</text>
</comment>
<feature type="short sequence motif" description="Cx2C motif 2" evidence="10">
    <location>
        <begin position="254"/>
        <end position="257"/>
    </location>
</feature>
<dbReference type="GO" id="GO:0009055">
    <property type="term" value="F:electron transfer activity"/>
    <property type="evidence" value="ECO:0007669"/>
    <property type="project" value="UniProtKB-UniRule"/>
</dbReference>
<evidence type="ECO:0000256" key="8">
    <source>
        <dbReference type="ARBA" id="ARBA00023014"/>
    </source>
</evidence>
<dbReference type="STRING" id="64791.A0A151X0H1"/>
<comment type="function">
    <text evidence="10">Component of the cytosolic iron-sulfur (Fe-S) protein assembly (CIA) machinery. Required for the maturation of extramitochondrial Fe-S proteins. Part of an electron transfer chain functioning in an early step of cytosolic Fe-S biogenesis, facilitating the de novo assembly of a [4Fe-4S] cluster on the cytosolic Fe-S scaffold complex. Electrons are transferred from NADPH via a FAD- and FMN-containing diflavin oxidoreductase. Together with the diflavin oxidoreductase, also required for the assembly of the diferric tyrosyl radical cofactor of ribonucleotide reductase (RNR), probably by providing electrons for reduction during radical cofactor maturation in the catalytic small subunit.</text>
</comment>
<keyword evidence="9 10" id="KW-0496">Mitochondrion</keyword>
<comment type="subunit">
    <text evidence="10">Monomer.</text>
</comment>
<comment type="domain">
    <text evidence="10">The C-terminal domain binds 2 Fe-S clusters but is otherwise mostly in an intrinsically disordered conformation.</text>
</comment>
<evidence type="ECO:0000313" key="13">
    <source>
        <dbReference type="EMBL" id="KYQ53835.1"/>
    </source>
</evidence>
<feature type="binding site" evidence="10">
    <location>
        <position position="209"/>
    </location>
    <ligand>
        <name>[2Fe-2S] cluster</name>
        <dbReference type="ChEBI" id="CHEBI:190135"/>
    </ligand>
</feature>
<comment type="caution">
    <text evidence="10">Lacks conserved residue(s) required for the propagation of feature annotation.</text>
</comment>